<feature type="non-terminal residue" evidence="2">
    <location>
        <position position="182"/>
    </location>
</feature>
<proteinExistence type="predicted"/>
<keyword evidence="3" id="KW-1185">Reference proteome</keyword>
<organism evidence="2 3">
    <name type="scientific">Mycena maculata</name>
    <dbReference type="NCBI Taxonomy" id="230809"/>
    <lineage>
        <taxon>Eukaryota</taxon>
        <taxon>Fungi</taxon>
        <taxon>Dikarya</taxon>
        <taxon>Basidiomycota</taxon>
        <taxon>Agaricomycotina</taxon>
        <taxon>Agaricomycetes</taxon>
        <taxon>Agaricomycetidae</taxon>
        <taxon>Agaricales</taxon>
        <taxon>Marasmiineae</taxon>
        <taxon>Mycenaceae</taxon>
        <taxon>Mycena</taxon>
    </lineage>
</organism>
<name>A0AAD7H9E7_9AGAR</name>
<dbReference type="AlphaFoldDB" id="A0AAD7H9E7"/>
<comment type="caution">
    <text evidence="2">The sequence shown here is derived from an EMBL/GenBank/DDBJ whole genome shotgun (WGS) entry which is preliminary data.</text>
</comment>
<reference evidence="2" key="1">
    <citation type="submission" date="2023-03" db="EMBL/GenBank/DDBJ databases">
        <title>Massive genome expansion in bonnet fungi (Mycena s.s.) driven by repeated elements and novel gene families across ecological guilds.</title>
        <authorList>
            <consortium name="Lawrence Berkeley National Laboratory"/>
            <person name="Harder C.B."/>
            <person name="Miyauchi S."/>
            <person name="Viragh M."/>
            <person name="Kuo A."/>
            <person name="Thoen E."/>
            <person name="Andreopoulos B."/>
            <person name="Lu D."/>
            <person name="Skrede I."/>
            <person name="Drula E."/>
            <person name="Henrissat B."/>
            <person name="Morin E."/>
            <person name="Kohler A."/>
            <person name="Barry K."/>
            <person name="LaButti K."/>
            <person name="Morin E."/>
            <person name="Salamov A."/>
            <person name="Lipzen A."/>
            <person name="Mereny Z."/>
            <person name="Hegedus B."/>
            <person name="Baldrian P."/>
            <person name="Stursova M."/>
            <person name="Weitz H."/>
            <person name="Taylor A."/>
            <person name="Grigoriev I.V."/>
            <person name="Nagy L.G."/>
            <person name="Martin F."/>
            <person name="Kauserud H."/>
        </authorList>
    </citation>
    <scope>NUCLEOTIDE SEQUENCE</scope>
    <source>
        <strain evidence="2">CBHHK188m</strain>
    </source>
</reference>
<sequence length="182" mass="19775">TRRPTPSPSPTRYGWSRRQTGQQGHQRGQKSSQRRGESDGSNIGEGLKASQLGVESYSSTYGWLKILTVSLAVLFSLPSAYSGSDLLIVTNAPVLKTYARPFGCVPCSHPTPTLYALGRGHPTSSVLSLHSSSSVGWAGFSCEEPGAQSLHQTRKIQENRRATTFGWVTLLPQRAFGRKSCH</sequence>
<protein>
    <submittedName>
        <fullName evidence="2">Uncharacterized protein</fullName>
    </submittedName>
</protein>
<evidence type="ECO:0000313" key="2">
    <source>
        <dbReference type="EMBL" id="KAJ7715650.1"/>
    </source>
</evidence>
<accession>A0AAD7H9E7</accession>
<dbReference type="EMBL" id="JARJLG010000344">
    <property type="protein sequence ID" value="KAJ7715650.1"/>
    <property type="molecule type" value="Genomic_DNA"/>
</dbReference>
<feature type="region of interest" description="Disordered" evidence="1">
    <location>
        <begin position="1"/>
        <end position="46"/>
    </location>
</feature>
<dbReference type="Proteomes" id="UP001215280">
    <property type="component" value="Unassembled WGS sequence"/>
</dbReference>
<gene>
    <name evidence="2" type="ORF">DFH07DRAFT_947683</name>
</gene>
<evidence type="ECO:0000313" key="3">
    <source>
        <dbReference type="Proteomes" id="UP001215280"/>
    </source>
</evidence>
<evidence type="ECO:0000256" key="1">
    <source>
        <dbReference type="SAM" id="MobiDB-lite"/>
    </source>
</evidence>
<feature type="compositionally biased region" description="Low complexity" evidence="1">
    <location>
        <begin position="17"/>
        <end position="26"/>
    </location>
</feature>